<evidence type="ECO:0008006" key="5">
    <source>
        <dbReference type="Google" id="ProtNLM"/>
    </source>
</evidence>
<dbReference type="OrthoDB" id="2661955at2"/>
<protein>
    <recommendedName>
        <fullName evidence="5">Photosynthesis system II assembly factor Ycf48/Hcf136-like domain-containing protein</fullName>
    </recommendedName>
</protein>
<feature type="compositionally biased region" description="Low complexity" evidence="1">
    <location>
        <begin position="304"/>
        <end position="314"/>
    </location>
</feature>
<evidence type="ECO:0000256" key="1">
    <source>
        <dbReference type="SAM" id="MobiDB-lite"/>
    </source>
</evidence>
<sequence>MRHSTLLKRTLLIAIFVLVIAGCSKEPAGTQPEQPAPPSSQPGTQPVQPSPGAQPAAPTDGPDAGQTKIQADAAAVAFTSAAEGWIGGKGVIYHTTDGGLHWEKQYTGDEQIGAFTFLKGSSRIGWAYRGQMSTGNIGGDGSSPSRQSLLQTVDGGATWSVISTTAPLGRELHFASDRQGFSGNHMTEDGGKTWKQLPVPPEITGEAYFHSEAKGWAVTNSGSEFQIQQTTDGGGTWAPIYSRAVGSVLNGAVIRSSGKDDIWVQLIGDSGMTQTSYTLLHSGDSGQNWATVVAHSTAGGGPAPGFAPGAETGPRGPGTKPGELVVISPESAYMTGTCPACSDNGTVELGWTHDGGTTWTNGSEKFNGQAGVLSFVTERQGWLLLHGTAQSSELYATSDGGKSWNKAAAFAP</sequence>
<dbReference type="InterPro" id="IPR015943">
    <property type="entry name" value="WD40/YVTN_repeat-like_dom_sf"/>
</dbReference>
<evidence type="ECO:0000313" key="4">
    <source>
        <dbReference type="Proteomes" id="UP000214746"/>
    </source>
</evidence>
<keyword evidence="2" id="KW-0732">Signal</keyword>
<dbReference type="SUPFAM" id="SSF110296">
    <property type="entry name" value="Oligoxyloglucan reducing end-specific cellobiohydrolase"/>
    <property type="match status" value="2"/>
</dbReference>
<accession>A0A2W1P2U8</accession>
<organism evidence="3 4">
    <name type="scientific">Paenibacillus xerothermodurans</name>
    <dbReference type="NCBI Taxonomy" id="1977292"/>
    <lineage>
        <taxon>Bacteria</taxon>
        <taxon>Bacillati</taxon>
        <taxon>Bacillota</taxon>
        <taxon>Bacilli</taxon>
        <taxon>Bacillales</taxon>
        <taxon>Paenibacillaceae</taxon>
        <taxon>Paenibacillus</taxon>
    </lineage>
</organism>
<dbReference type="Gene3D" id="2.130.10.10">
    <property type="entry name" value="YVTN repeat-like/Quinoprotein amine dehydrogenase"/>
    <property type="match status" value="3"/>
</dbReference>
<proteinExistence type="predicted"/>
<dbReference type="EMBL" id="NHRJ02000003">
    <property type="protein sequence ID" value="PZE21458.1"/>
    <property type="molecule type" value="Genomic_DNA"/>
</dbReference>
<dbReference type="PROSITE" id="PS51257">
    <property type="entry name" value="PROKAR_LIPOPROTEIN"/>
    <property type="match status" value="1"/>
</dbReference>
<feature type="region of interest" description="Disordered" evidence="1">
    <location>
        <begin position="28"/>
        <end position="66"/>
    </location>
</feature>
<dbReference type="AlphaFoldDB" id="A0A2W1P2U8"/>
<reference evidence="3" key="1">
    <citation type="submission" date="2018-06" db="EMBL/GenBank/DDBJ databases">
        <title>Paenibacillus xerothermodurans sp. nov. an extremely dry heat resistant spore forming bacterium isolated from the soil of Cape Canaveral, Florida.</title>
        <authorList>
            <person name="Seuylemezian A."/>
            <person name="Kaur N."/>
            <person name="Patil P."/>
            <person name="Patil P."/>
            <person name="Mayilraj S."/>
            <person name="Vaishampayan P."/>
        </authorList>
    </citation>
    <scope>NUCLEOTIDE SEQUENCE [LARGE SCALE GENOMIC DNA]</scope>
    <source>
        <strain evidence="3">ATCC 27380</strain>
    </source>
</reference>
<feature type="signal peptide" evidence="2">
    <location>
        <begin position="1"/>
        <end position="21"/>
    </location>
</feature>
<feature type="region of interest" description="Disordered" evidence="1">
    <location>
        <begin position="295"/>
        <end position="321"/>
    </location>
</feature>
<dbReference type="PANTHER" id="PTHR47199:SF2">
    <property type="entry name" value="PHOTOSYSTEM II STABILITY_ASSEMBLY FACTOR HCF136, CHLOROPLASTIC"/>
    <property type="match status" value="1"/>
</dbReference>
<keyword evidence="4" id="KW-1185">Reference proteome</keyword>
<name>A0A2W1P2U8_PAEXE</name>
<dbReference type="Proteomes" id="UP000214746">
    <property type="component" value="Unassembled WGS sequence"/>
</dbReference>
<dbReference type="PANTHER" id="PTHR47199">
    <property type="entry name" value="PHOTOSYSTEM II STABILITY/ASSEMBLY FACTOR HCF136, CHLOROPLASTIC"/>
    <property type="match status" value="1"/>
</dbReference>
<feature type="chain" id="PRO_5039640499" description="Photosynthesis system II assembly factor Ycf48/Hcf136-like domain-containing protein" evidence="2">
    <location>
        <begin position="22"/>
        <end position="412"/>
    </location>
</feature>
<evidence type="ECO:0000313" key="3">
    <source>
        <dbReference type="EMBL" id="PZE21458.1"/>
    </source>
</evidence>
<evidence type="ECO:0000256" key="2">
    <source>
        <dbReference type="SAM" id="SignalP"/>
    </source>
</evidence>
<comment type="caution">
    <text evidence="3">The sequence shown here is derived from an EMBL/GenBank/DDBJ whole genome shotgun (WGS) entry which is preliminary data.</text>
</comment>
<gene>
    <name evidence="3" type="ORF">CBW46_008925</name>
</gene>
<dbReference type="RefSeq" id="WP_089199655.1">
    <property type="nucleotide sequence ID" value="NZ_NHRJ02000003.1"/>
</dbReference>